<dbReference type="PANTHER" id="PTHR30329">
    <property type="entry name" value="STATOR ELEMENT OF FLAGELLAR MOTOR COMPLEX"/>
    <property type="match status" value="1"/>
</dbReference>
<dbReference type="PANTHER" id="PTHR30329:SF21">
    <property type="entry name" value="LIPOPROTEIN YIAD-RELATED"/>
    <property type="match status" value="1"/>
</dbReference>
<dbReference type="EMBL" id="BONK01000001">
    <property type="protein sequence ID" value="GIG19397.1"/>
    <property type="molecule type" value="Genomic_DNA"/>
</dbReference>
<evidence type="ECO:0000256" key="5">
    <source>
        <dbReference type="SAM" id="SignalP"/>
    </source>
</evidence>
<dbReference type="InterPro" id="IPR006664">
    <property type="entry name" value="OMP_bac"/>
</dbReference>
<evidence type="ECO:0000256" key="4">
    <source>
        <dbReference type="PROSITE-ProRule" id="PRU00473"/>
    </source>
</evidence>
<keyword evidence="3" id="KW-0998">Cell outer membrane</keyword>
<evidence type="ECO:0000256" key="3">
    <source>
        <dbReference type="ARBA" id="ARBA00023237"/>
    </source>
</evidence>
<dbReference type="Pfam" id="PF00691">
    <property type="entry name" value="OmpA"/>
    <property type="match status" value="1"/>
</dbReference>
<dbReference type="AlphaFoldDB" id="A0A919NZK9"/>
<comment type="subcellular location">
    <subcellularLocation>
        <location evidence="1">Cell outer membrane</location>
    </subcellularLocation>
</comment>
<dbReference type="GO" id="GO:0009279">
    <property type="term" value="C:cell outer membrane"/>
    <property type="evidence" value="ECO:0007669"/>
    <property type="project" value="UniProtKB-SubCell"/>
</dbReference>
<evidence type="ECO:0000313" key="7">
    <source>
        <dbReference type="EMBL" id="GIG19397.1"/>
    </source>
</evidence>
<accession>A0A919NZK9</accession>
<sequence>MRRMVAMVVAALAGATLLSGASAPADEGGVPSGVVEVDGQEVPVLGTFAYHQRNTDTNPAIRGLVHGVRRIDGGTVLYYSIGWDSPKPFEGWLAYPDSSSPYKILHATDVQLVDTAGLAAYRPLASAETTFTTLTTDLDSEGGELRVAWAVFPELPPDVTEVQVTMPYGTASGVVPVEDGALEPVGKDPAPYVGEGWPKLPTAAELATADPATRTFPLARRTEALDGATKVLESPENVAVTLDANVLFASGSAELTPQASETLATVAADIAARGTGQVVVTGHTDSDGSDAFNQTLSEQRAQSVLAVLQPISGTKVTFVGVGKGETEPVAPNSTDEGKQANRRVTIVYGVGGNS</sequence>
<keyword evidence="8" id="KW-1185">Reference proteome</keyword>
<evidence type="ECO:0000256" key="2">
    <source>
        <dbReference type="ARBA" id="ARBA00023136"/>
    </source>
</evidence>
<dbReference type="CDD" id="cd07185">
    <property type="entry name" value="OmpA_C-like"/>
    <property type="match status" value="1"/>
</dbReference>
<organism evidence="7 8">
    <name type="scientific">Cellulomonas chitinilytica</name>
    <dbReference type="NCBI Taxonomy" id="398759"/>
    <lineage>
        <taxon>Bacteria</taxon>
        <taxon>Bacillati</taxon>
        <taxon>Actinomycetota</taxon>
        <taxon>Actinomycetes</taxon>
        <taxon>Micrococcales</taxon>
        <taxon>Cellulomonadaceae</taxon>
        <taxon>Cellulomonas</taxon>
    </lineage>
</organism>
<dbReference type="SUPFAM" id="SSF103088">
    <property type="entry name" value="OmpA-like"/>
    <property type="match status" value="1"/>
</dbReference>
<keyword evidence="5" id="KW-0732">Signal</keyword>
<dbReference type="InterPro" id="IPR006665">
    <property type="entry name" value="OmpA-like"/>
</dbReference>
<dbReference type="InterPro" id="IPR036737">
    <property type="entry name" value="OmpA-like_sf"/>
</dbReference>
<dbReference type="PROSITE" id="PS51123">
    <property type="entry name" value="OMPA_2"/>
    <property type="match status" value="1"/>
</dbReference>
<evidence type="ECO:0000259" key="6">
    <source>
        <dbReference type="PROSITE" id="PS51123"/>
    </source>
</evidence>
<name>A0A919NZK9_9CELL</name>
<evidence type="ECO:0000256" key="1">
    <source>
        <dbReference type="ARBA" id="ARBA00004442"/>
    </source>
</evidence>
<feature type="signal peptide" evidence="5">
    <location>
        <begin position="1"/>
        <end position="25"/>
    </location>
</feature>
<dbReference type="Proteomes" id="UP000632740">
    <property type="component" value="Unassembled WGS sequence"/>
</dbReference>
<dbReference type="InterPro" id="IPR050330">
    <property type="entry name" value="Bact_OuterMem_StrucFunc"/>
</dbReference>
<keyword evidence="2 4" id="KW-0472">Membrane</keyword>
<proteinExistence type="predicted"/>
<feature type="chain" id="PRO_5037296462" description="OmpA-like domain-containing protein" evidence="5">
    <location>
        <begin position="26"/>
        <end position="354"/>
    </location>
</feature>
<feature type="domain" description="OmpA-like" evidence="6">
    <location>
        <begin position="235"/>
        <end position="352"/>
    </location>
</feature>
<gene>
    <name evidence="7" type="ORF">Cch01nite_01210</name>
</gene>
<comment type="caution">
    <text evidence="7">The sequence shown here is derived from an EMBL/GenBank/DDBJ whole genome shotgun (WGS) entry which is preliminary data.</text>
</comment>
<evidence type="ECO:0000313" key="8">
    <source>
        <dbReference type="Proteomes" id="UP000632740"/>
    </source>
</evidence>
<protein>
    <recommendedName>
        <fullName evidence="6">OmpA-like domain-containing protein</fullName>
    </recommendedName>
</protein>
<dbReference type="PRINTS" id="PR01021">
    <property type="entry name" value="OMPADOMAIN"/>
</dbReference>
<dbReference type="Gene3D" id="3.30.1330.60">
    <property type="entry name" value="OmpA-like domain"/>
    <property type="match status" value="1"/>
</dbReference>
<reference evidence="7" key="1">
    <citation type="submission" date="2021-01" db="EMBL/GenBank/DDBJ databases">
        <title>Whole genome shotgun sequence of Cellulomonas chitinilytica NBRC 110799.</title>
        <authorList>
            <person name="Komaki H."/>
            <person name="Tamura T."/>
        </authorList>
    </citation>
    <scope>NUCLEOTIDE SEQUENCE</scope>
    <source>
        <strain evidence="7">NBRC 110799</strain>
    </source>
</reference>